<dbReference type="PANTHER" id="PTHR23071">
    <property type="entry name" value="PHOSPHATIDYLINOSITOL GLYCAN"/>
    <property type="match status" value="1"/>
</dbReference>
<dbReference type="Gene3D" id="3.40.720.10">
    <property type="entry name" value="Alkaline Phosphatase, subunit A"/>
    <property type="match status" value="1"/>
</dbReference>
<evidence type="ECO:0000256" key="9">
    <source>
        <dbReference type="ARBA" id="ARBA00023136"/>
    </source>
</evidence>
<feature type="transmembrane region" description="Helical" evidence="12">
    <location>
        <begin position="854"/>
        <end position="875"/>
    </location>
</feature>
<name>A0ABD3SSU4_9STRA</name>
<evidence type="ECO:0000313" key="14">
    <source>
        <dbReference type="Proteomes" id="UP001530377"/>
    </source>
</evidence>
<feature type="compositionally biased region" description="Basic residues" evidence="11">
    <location>
        <begin position="279"/>
        <end position="294"/>
    </location>
</feature>
<comment type="similarity">
    <text evidence="3">Belongs to the PIGG/PIGN/PIGO family. PIGO subfamily.</text>
</comment>
<dbReference type="InterPro" id="IPR017850">
    <property type="entry name" value="Alkaline_phosphatase_core_sf"/>
</dbReference>
<dbReference type="Proteomes" id="UP001530377">
    <property type="component" value="Unassembled WGS sequence"/>
</dbReference>
<evidence type="ECO:0000256" key="11">
    <source>
        <dbReference type="SAM" id="MobiDB-lite"/>
    </source>
</evidence>
<feature type="transmembrane region" description="Helical" evidence="12">
    <location>
        <begin position="697"/>
        <end position="718"/>
    </location>
</feature>
<protein>
    <recommendedName>
        <fullName evidence="15">GPI ethanolamine phosphate transferase 3</fullName>
    </recommendedName>
</protein>
<dbReference type="GO" id="GO:0006506">
    <property type="term" value="P:GPI anchor biosynthetic process"/>
    <property type="evidence" value="ECO:0007669"/>
    <property type="project" value="UniProtKB-KW"/>
</dbReference>
<dbReference type="SUPFAM" id="SSF53649">
    <property type="entry name" value="Alkaline phosphatase-like"/>
    <property type="match status" value="1"/>
</dbReference>
<evidence type="ECO:0000256" key="4">
    <source>
        <dbReference type="ARBA" id="ARBA00022502"/>
    </source>
</evidence>
<dbReference type="Pfam" id="PF01663">
    <property type="entry name" value="Phosphodiest"/>
    <property type="match status" value="1"/>
</dbReference>
<keyword evidence="6 12" id="KW-0812">Transmembrane</keyword>
<evidence type="ECO:0000256" key="6">
    <source>
        <dbReference type="ARBA" id="ARBA00022692"/>
    </source>
</evidence>
<evidence type="ECO:0000256" key="1">
    <source>
        <dbReference type="ARBA" id="ARBA00004477"/>
    </source>
</evidence>
<feature type="transmembrane region" description="Helical" evidence="12">
    <location>
        <begin position="1051"/>
        <end position="1076"/>
    </location>
</feature>
<evidence type="ECO:0000256" key="3">
    <source>
        <dbReference type="ARBA" id="ARBA00008695"/>
    </source>
</evidence>
<reference evidence="13 14" key="1">
    <citation type="submission" date="2024-10" db="EMBL/GenBank/DDBJ databases">
        <title>Updated reference genomes for cyclostephanoid diatoms.</title>
        <authorList>
            <person name="Roberts W.R."/>
            <person name="Alverson A.J."/>
        </authorList>
    </citation>
    <scope>NUCLEOTIDE SEQUENCE [LARGE SCALE GENOMIC DNA]</scope>
    <source>
        <strain evidence="13 14">AJA228-03</strain>
    </source>
</reference>
<feature type="compositionally biased region" description="Low complexity" evidence="11">
    <location>
        <begin position="42"/>
        <end position="51"/>
    </location>
</feature>
<dbReference type="GO" id="GO:0005789">
    <property type="term" value="C:endoplasmic reticulum membrane"/>
    <property type="evidence" value="ECO:0007669"/>
    <property type="project" value="UniProtKB-SubCell"/>
</dbReference>
<evidence type="ECO:0000313" key="13">
    <source>
        <dbReference type="EMBL" id="KAL3827278.1"/>
    </source>
</evidence>
<evidence type="ECO:0000256" key="12">
    <source>
        <dbReference type="SAM" id="Phobius"/>
    </source>
</evidence>
<evidence type="ECO:0000256" key="8">
    <source>
        <dbReference type="ARBA" id="ARBA00022989"/>
    </source>
</evidence>
<sequence length="1084" mass="118259">MTTTIPLIRNSAINDGIRHHHGQSSSSSSSSPPTDADEATRRTATSAIESPSPRPDASPSSSPPTPSSSSTGVGPVPLAVARRLLPSILLALGLAIFVNSFFLSRTPFDERSSCEYGSGGALLSLSLGMSDGEISFLREVGLLADRDDAAAGGEAGGGASSYRGGCWTTSLVDSIAVIVVDALRFDFARDRLPLSVGTRLFRPPPRRDVSTRGGEGGGVSSGTSMLLRFVADPPTVTMQRLKGLTTGGLPTFADITGSFGGASVEEDSWVEQLRDVPWGRRRGGSSRRRTRPRARVSVGEGSSGKDDRPLIAFVGDDTWVDLFPTHFDDCHPFPSFNTRDLDTVDDGCIHHLPRLLDGLVGMRPGDDGGGGERGGGVVGGGGNSTRSSFELIVAHFLGVDHVGHTYGPNNPHMDRKLHQMDLVLSDLLGRIDDALPESCVVALILGDHGMTEDGNHGGGTSDEVNAGLFAHFSPGCEKNSGRTGGGSTTTRGEELGAHAARVFDSIHQIDLVPTISILMGLPIPYANIGGLVPDLLPPPRNVVRGRRRSSSSTSYVATALALNAAQVWRYLYTYSRTSRGLPAYRMSELREMLDSASLVYRDAISQSRKHNGNENGHANGEEDAFDSTAYRQACALFKIFLAESTDLGKQVWTQFNEGGMRFGIGIMVVAWIMAIPLGKRIIRHEFCSSQHFSRLELLATIIFMTFYCGVLTFGNSYIEHEREIVTFFLSVLCLVVFRRWYFASPVGPKSTMCSIYLPFVVVLCSRTNDIIFTGHGLDPAIRLHAAHHPIVFLSSLLALAVLRIRWLGSLPKTTERSGITRIPLSNSIDIIAILCIACSWWDKRSLDHSRTGFVTARFALVAVFWGIVHSIFCLLNQWRSSSRQGQKNTIGENHVEQGQLALFRAMLFLVIVTGPSMASTAVFITIQCAALKRMMESRANEVAAPTLAAIWRLAIRHAFFASNHHCSFNRLHFSAAFVATNKFQFFIAGSSLFMNTFGYEMLGSSVVLLYSQSRHNGSRNNSADVWEWFIYFQWTEMLASCLSVSMMKRHLMVWAIFAPRFMFAAVFTAVGFPLWVLNHLAYHR</sequence>
<organism evidence="13 14">
    <name type="scientific">Cyclostephanos tholiformis</name>
    <dbReference type="NCBI Taxonomy" id="382380"/>
    <lineage>
        <taxon>Eukaryota</taxon>
        <taxon>Sar</taxon>
        <taxon>Stramenopiles</taxon>
        <taxon>Ochrophyta</taxon>
        <taxon>Bacillariophyta</taxon>
        <taxon>Coscinodiscophyceae</taxon>
        <taxon>Thalassiosirophycidae</taxon>
        <taxon>Stephanodiscales</taxon>
        <taxon>Stephanodiscaceae</taxon>
        <taxon>Cyclostephanos</taxon>
    </lineage>
</organism>
<keyword evidence="14" id="KW-1185">Reference proteome</keyword>
<keyword evidence="4" id="KW-0337">GPI-anchor biosynthesis</keyword>
<evidence type="ECO:0000256" key="7">
    <source>
        <dbReference type="ARBA" id="ARBA00022824"/>
    </source>
</evidence>
<evidence type="ECO:0008006" key="15">
    <source>
        <dbReference type="Google" id="ProtNLM"/>
    </source>
</evidence>
<feature type="transmembrane region" description="Helical" evidence="12">
    <location>
        <begin position="724"/>
        <end position="741"/>
    </location>
</feature>
<comment type="subcellular location">
    <subcellularLocation>
        <location evidence="1">Endoplasmic reticulum membrane</location>
        <topology evidence="1">Multi-pass membrane protein</topology>
    </subcellularLocation>
</comment>
<keyword evidence="8 12" id="KW-1133">Transmembrane helix</keyword>
<feature type="region of interest" description="Disordered" evidence="11">
    <location>
        <begin position="1"/>
        <end position="73"/>
    </location>
</feature>
<feature type="compositionally biased region" description="Pro residues" evidence="11">
    <location>
        <begin position="52"/>
        <end position="66"/>
    </location>
</feature>
<gene>
    <name evidence="13" type="ORF">ACHAXA_004753</name>
</gene>
<feature type="transmembrane region" description="Helical" evidence="12">
    <location>
        <begin position="659"/>
        <end position="677"/>
    </location>
</feature>
<feature type="region of interest" description="Disordered" evidence="11">
    <location>
        <begin position="279"/>
        <end position="304"/>
    </location>
</feature>
<proteinExistence type="inferred from homology"/>
<dbReference type="GO" id="GO:0016740">
    <property type="term" value="F:transferase activity"/>
    <property type="evidence" value="ECO:0007669"/>
    <property type="project" value="UniProtKB-KW"/>
</dbReference>
<evidence type="ECO:0000256" key="2">
    <source>
        <dbReference type="ARBA" id="ARBA00004687"/>
    </source>
</evidence>
<evidence type="ECO:0000256" key="10">
    <source>
        <dbReference type="ARBA" id="ARBA00023180"/>
    </source>
</evidence>
<dbReference type="InterPro" id="IPR037675">
    <property type="entry name" value="PIG-O_N"/>
</dbReference>
<dbReference type="EMBL" id="JALLPB020000006">
    <property type="protein sequence ID" value="KAL3827278.1"/>
    <property type="molecule type" value="Genomic_DNA"/>
</dbReference>
<keyword evidence="7" id="KW-0256">Endoplasmic reticulum</keyword>
<comment type="pathway">
    <text evidence="2">Glycolipid biosynthesis; glycosylphosphatidylinositol-anchor biosynthesis.</text>
</comment>
<keyword evidence="9 12" id="KW-0472">Membrane</keyword>
<keyword evidence="5" id="KW-0808">Transferase</keyword>
<dbReference type="AlphaFoldDB" id="A0ABD3SSU4"/>
<comment type="caution">
    <text evidence="13">The sequence shown here is derived from an EMBL/GenBank/DDBJ whole genome shotgun (WGS) entry which is preliminary data.</text>
</comment>
<accession>A0ABD3SSU4</accession>
<dbReference type="InterPro" id="IPR002591">
    <property type="entry name" value="Phosphodiest/P_Trfase"/>
</dbReference>
<keyword evidence="10" id="KW-0325">Glycoprotein</keyword>
<feature type="transmembrane region" description="Helical" evidence="12">
    <location>
        <begin position="785"/>
        <end position="804"/>
    </location>
</feature>
<feature type="transmembrane region" description="Helical" evidence="12">
    <location>
        <begin position="906"/>
        <end position="926"/>
    </location>
</feature>
<dbReference type="InterPro" id="IPR039524">
    <property type="entry name" value="PIGO/GPI13"/>
</dbReference>
<dbReference type="PANTHER" id="PTHR23071:SF1">
    <property type="entry name" value="GPI ETHANOLAMINE PHOSPHATE TRANSFERASE 3"/>
    <property type="match status" value="1"/>
</dbReference>
<evidence type="ECO:0000256" key="5">
    <source>
        <dbReference type="ARBA" id="ARBA00022679"/>
    </source>
</evidence>
<dbReference type="CDD" id="cd16023">
    <property type="entry name" value="GPI_EPT_3"/>
    <property type="match status" value="1"/>
</dbReference>
<feature type="transmembrane region" description="Helical" evidence="12">
    <location>
        <begin position="824"/>
        <end position="842"/>
    </location>
</feature>